<feature type="compositionally biased region" description="Basic and acidic residues" evidence="7">
    <location>
        <begin position="19"/>
        <end position="30"/>
    </location>
</feature>
<evidence type="ECO:0000313" key="9">
    <source>
        <dbReference type="Proteomes" id="UP001222027"/>
    </source>
</evidence>
<comment type="function">
    <text evidence="6">Controls stomatal patterning.</text>
</comment>
<evidence type="ECO:0000256" key="2">
    <source>
        <dbReference type="ARBA" id="ARBA00008127"/>
    </source>
</evidence>
<dbReference type="Proteomes" id="UP001222027">
    <property type="component" value="Unassembled WGS sequence"/>
</dbReference>
<evidence type="ECO:0000256" key="1">
    <source>
        <dbReference type="ARBA" id="ARBA00004613"/>
    </source>
</evidence>
<evidence type="ECO:0000256" key="4">
    <source>
        <dbReference type="ARBA" id="ARBA00022729"/>
    </source>
</evidence>
<comment type="subcellular location">
    <subcellularLocation>
        <location evidence="1 6">Secreted</location>
    </subcellularLocation>
</comment>
<organism evidence="8 9">
    <name type="scientific">Ensete ventricosum</name>
    <name type="common">Abyssinian banana</name>
    <name type="synonym">Musa ensete</name>
    <dbReference type="NCBI Taxonomy" id="4639"/>
    <lineage>
        <taxon>Eukaryota</taxon>
        <taxon>Viridiplantae</taxon>
        <taxon>Streptophyta</taxon>
        <taxon>Embryophyta</taxon>
        <taxon>Tracheophyta</taxon>
        <taxon>Spermatophyta</taxon>
        <taxon>Magnoliopsida</taxon>
        <taxon>Liliopsida</taxon>
        <taxon>Zingiberales</taxon>
        <taxon>Musaceae</taxon>
        <taxon>Ensete</taxon>
    </lineage>
</organism>
<keyword evidence="3 6" id="KW-0964">Secreted</keyword>
<feature type="region of interest" description="Disordered" evidence="7">
    <location>
        <begin position="1"/>
        <end position="41"/>
    </location>
</feature>
<dbReference type="GO" id="GO:0005576">
    <property type="term" value="C:extracellular region"/>
    <property type="evidence" value="ECO:0007669"/>
    <property type="project" value="UniProtKB-SubCell"/>
</dbReference>
<comment type="similarity">
    <text evidence="2 6">Belongs to the plant cysteine rich small secretory peptide family. Epidermal patterning factor subfamily.</text>
</comment>
<accession>A0AAV8R1B3</accession>
<dbReference type="EMBL" id="JAQQAF010000005">
    <property type="protein sequence ID" value="KAJ8484604.1"/>
    <property type="molecule type" value="Genomic_DNA"/>
</dbReference>
<sequence>MLVGPTSSRSHRILQGPRRAREAAVAEGGRRNLMGRGSRPPRCTSKCGNCTPCLPVQVAVPPGALATAEYYPVAWRCKCGARLFPP</sequence>
<keyword evidence="6" id="KW-0217">Developmental protein</keyword>
<keyword evidence="4" id="KW-0732">Signal</keyword>
<name>A0AAV8R1B3_ENSVE</name>
<dbReference type="PANTHER" id="PTHR33109">
    <property type="entry name" value="EPIDERMAL PATTERNING FACTOR-LIKE PROTEIN 4"/>
    <property type="match status" value="1"/>
</dbReference>
<dbReference type="Pfam" id="PF17181">
    <property type="entry name" value="EPF"/>
    <property type="match status" value="1"/>
</dbReference>
<evidence type="ECO:0000256" key="6">
    <source>
        <dbReference type="RuleBase" id="RU367102"/>
    </source>
</evidence>
<reference evidence="8 9" key="1">
    <citation type="submission" date="2022-12" db="EMBL/GenBank/DDBJ databases">
        <title>Chromosome-scale assembly of the Ensete ventricosum genome.</title>
        <authorList>
            <person name="Dussert Y."/>
            <person name="Stocks J."/>
            <person name="Wendawek A."/>
            <person name="Woldeyes F."/>
            <person name="Nichols R.A."/>
            <person name="Borrell J.S."/>
        </authorList>
    </citation>
    <scope>NUCLEOTIDE SEQUENCE [LARGE SCALE GENOMIC DNA]</scope>
    <source>
        <strain evidence="9">cv. Maze</strain>
        <tissue evidence="8">Seeds</tissue>
    </source>
</reference>
<proteinExistence type="inferred from homology"/>
<protein>
    <recommendedName>
        <fullName evidence="6">Epidermal patterning factor-like protein</fullName>
    </recommendedName>
</protein>
<dbReference type="PANTHER" id="PTHR33109:SF4">
    <property type="entry name" value="EPIDERMAL PATTERNING FACTOR-LIKE PROTEIN 6"/>
    <property type="match status" value="1"/>
</dbReference>
<keyword evidence="5" id="KW-1015">Disulfide bond</keyword>
<gene>
    <name evidence="8" type="ORF">OPV22_017089</name>
</gene>
<evidence type="ECO:0000256" key="7">
    <source>
        <dbReference type="SAM" id="MobiDB-lite"/>
    </source>
</evidence>
<evidence type="ECO:0000313" key="8">
    <source>
        <dbReference type="EMBL" id="KAJ8484604.1"/>
    </source>
</evidence>
<dbReference type="AlphaFoldDB" id="A0AAV8R1B3"/>
<dbReference type="InterPro" id="IPR039455">
    <property type="entry name" value="EPFL"/>
</dbReference>
<dbReference type="GO" id="GO:0010052">
    <property type="term" value="P:guard cell differentiation"/>
    <property type="evidence" value="ECO:0007669"/>
    <property type="project" value="UniProtKB-UniRule"/>
</dbReference>
<comment type="caution">
    <text evidence="8">The sequence shown here is derived from an EMBL/GenBank/DDBJ whole genome shotgun (WGS) entry which is preliminary data.</text>
</comment>
<evidence type="ECO:0000256" key="5">
    <source>
        <dbReference type="ARBA" id="ARBA00023157"/>
    </source>
</evidence>
<keyword evidence="9" id="KW-1185">Reference proteome</keyword>
<evidence type="ECO:0000256" key="3">
    <source>
        <dbReference type="ARBA" id="ARBA00022525"/>
    </source>
</evidence>